<name>A0A6J5KWX8_9CAUD</name>
<evidence type="ECO:0000313" key="1">
    <source>
        <dbReference type="EMBL" id="CAB4126988.1"/>
    </source>
</evidence>
<organism evidence="1">
    <name type="scientific">uncultured Caudovirales phage</name>
    <dbReference type="NCBI Taxonomy" id="2100421"/>
    <lineage>
        <taxon>Viruses</taxon>
        <taxon>Duplodnaviria</taxon>
        <taxon>Heunggongvirae</taxon>
        <taxon>Uroviricota</taxon>
        <taxon>Caudoviricetes</taxon>
        <taxon>Peduoviridae</taxon>
        <taxon>Maltschvirus</taxon>
        <taxon>Maltschvirus maltsch</taxon>
    </lineage>
</organism>
<reference evidence="1" key="1">
    <citation type="submission" date="2020-04" db="EMBL/GenBank/DDBJ databases">
        <authorList>
            <person name="Chiriac C."/>
            <person name="Salcher M."/>
            <person name="Ghai R."/>
            <person name="Kavagutti S V."/>
        </authorList>
    </citation>
    <scope>NUCLEOTIDE SEQUENCE</scope>
</reference>
<dbReference type="EMBL" id="LR796203">
    <property type="protein sequence ID" value="CAB4126988.1"/>
    <property type="molecule type" value="Genomic_DNA"/>
</dbReference>
<proteinExistence type="predicted"/>
<gene>
    <name evidence="1" type="ORF">UFOVP78_35</name>
</gene>
<sequence>MPATTASRITQPSAGLRAWASLAPTTSNGILYGDSATPAERADWHRHVARQHLHAARDAIRHAYACARRHPGDRRWGRPGTNPEARPHMREVKLALRAARAELRDAAAWDVAAERRAAA</sequence>
<protein>
    <submittedName>
        <fullName evidence="1">Uncharacterized protein</fullName>
    </submittedName>
</protein>
<accession>A0A6J5KWX8</accession>